<reference evidence="1 2" key="1">
    <citation type="journal article" date="2021" name="ISME Commun">
        <title>Automated analysis of genomic sequences facilitates high-throughput and comprehensive description of bacteria.</title>
        <authorList>
            <person name="Hitch T.C.A."/>
        </authorList>
    </citation>
    <scope>NUCLEOTIDE SEQUENCE [LARGE SCALE GENOMIC DNA]</scope>
    <source>
        <strain evidence="1 2">Sanger_04</strain>
    </source>
</reference>
<evidence type="ECO:0000313" key="1">
    <source>
        <dbReference type="EMBL" id="MCU6697288.1"/>
    </source>
</evidence>
<dbReference type="Proteomes" id="UP001652461">
    <property type="component" value="Unassembled WGS sequence"/>
</dbReference>
<dbReference type="InterPro" id="IPR020256">
    <property type="entry name" value="Spore_coat_CotJA"/>
</dbReference>
<sequence>MADYRNQNSLRCSCMRDPLRGLGLAIAYVPWQYWDQTYELEKALQWGTIFPELNKPFSGKRGGCR</sequence>
<dbReference type="Pfam" id="PF11007">
    <property type="entry name" value="CotJA"/>
    <property type="match status" value="1"/>
</dbReference>
<keyword evidence="2" id="KW-1185">Reference proteome</keyword>
<gene>
    <name evidence="1" type="ORF">OCV63_10310</name>
</gene>
<name>A0ABT2RYC0_9FIRM</name>
<organism evidence="1 2">
    <name type="scientific">Laedolimicola ammoniilytica</name>
    <dbReference type="NCBI Taxonomy" id="2981771"/>
    <lineage>
        <taxon>Bacteria</taxon>
        <taxon>Bacillati</taxon>
        <taxon>Bacillota</taxon>
        <taxon>Clostridia</taxon>
        <taxon>Lachnospirales</taxon>
        <taxon>Lachnospiraceae</taxon>
        <taxon>Laedolimicola</taxon>
    </lineage>
</organism>
<dbReference type="RefSeq" id="WP_158363741.1">
    <property type="nucleotide sequence ID" value="NZ_JAOQKC010000012.1"/>
</dbReference>
<proteinExistence type="predicted"/>
<accession>A0ABT2RYC0</accession>
<comment type="caution">
    <text evidence="1">The sequence shown here is derived from an EMBL/GenBank/DDBJ whole genome shotgun (WGS) entry which is preliminary data.</text>
</comment>
<protein>
    <submittedName>
        <fullName evidence="1">Spore coat associated protein CotJA</fullName>
    </submittedName>
</protein>
<dbReference type="EMBL" id="JAOQKC010000012">
    <property type="protein sequence ID" value="MCU6697288.1"/>
    <property type="molecule type" value="Genomic_DNA"/>
</dbReference>
<evidence type="ECO:0000313" key="2">
    <source>
        <dbReference type="Proteomes" id="UP001652461"/>
    </source>
</evidence>